<evidence type="ECO:0000256" key="1">
    <source>
        <dbReference type="SAM" id="MobiDB-lite"/>
    </source>
</evidence>
<dbReference type="EMBL" id="CM001197">
    <property type="protein sequence ID" value="EGP89918.1"/>
    <property type="molecule type" value="Genomic_DNA"/>
</dbReference>
<sequence length="427" mass="46733">MFLVSALRYGRVPFTTIEEVLAAAALRHDRKIVWSSPDEPVLLSLGRSRDGLDLKKPVTEKVMNKSLGQMALHAGVMAGLKTHDVRRGKARGTAHIKKEVLGVPNRMVANITKTFNVIADDQLDNSLAPKCAPLGSITKFSGPQLKAYMDKNGLKYYPRSHANTLALEAMRPEELDKFHSERQAVTPLYAPSAAVPDFLPHSLAACEPYPEQPSLAGNNPVDDSAYGSMLEDFAGDAFDRISTINDTIDPALLDEQFNNDYEHGEVDEAQLDCLSQLVQTAGQDMDADEGSLDTQLDHVRLQDDDAFDGALLGDLLAVPPPPPPPTTVEVDPMQLSGNDFVRFFASVDLYLDTDREERRTKNARPAGGNSKDDPSLLIFKCKVGSYTVNKLVKILVHQNACMKRSSTHASRGQSTMQTGSGMSKDLR</sequence>
<feature type="region of interest" description="Disordered" evidence="1">
    <location>
        <begin position="404"/>
        <end position="427"/>
    </location>
</feature>
<proteinExistence type="predicted"/>
<protein>
    <submittedName>
        <fullName evidence="2">Uncharacterized protein</fullName>
    </submittedName>
</protein>
<gene>
    <name evidence="2" type="ORF">MYCGRDRAFT_90757</name>
</gene>
<dbReference type="GeneID" id="13399582"/>
<name>F9X2Y5_ZYMTI</name>
<dbReference type="HOGENOM" id="CLU_642835_0_0_1"/>
<organism evidence="2 3">
    <name type="scientific">Zymoseptoria tritici (strain CBS 115943 / IPO323)</name>
    <name type="common">Speckled leaf blotch fungus</name>
    <name type="synonym">Septoria tritici</name>
    <dbReference type="NCBI Taxonomy" id="336722"/>
    <lineage>
        <taxon>Eukaryota</taxon>
        <taxon>Fungi</taxon>
        <taxon>Dikarya</taxon>
        <taxon>Ascomycota</taxon>
        <taxon>Pezizomycotina</taxon>
        <taxon>Dothideomycetes</taxon>
        <taxon>Dothideomycetidae</taxon>
        <taxon>Mycosphaerellales</taxon>
        <taxon>Mycosphaerellaceae</taxon>
        <taxon>Zymoseptoria</taxon>
    </lineage>
</organism>
<accession>F9X2Y5</accession>
<feature type="compositionally biased region" description="Polar residues" evidence="1">
    <location>
        <begin position="407"/>
        <end position="421"/>
    </location>
</feature>
<reference evidence="2 3" key="1">
    <citation type="journal article" date="2011" name="PLoS Genet.">
        <title>Finished genome of the fungal wheat pathogen Mycosphaerella graminicola reveals dispensome structure, chromosome plasticity, and stealth pathogenesis.</title>
        <authorList>
            <person name="Goodwin S.B."/>
            <person name="Ben M'barek S."/>
            <person name="Dhillon B."/>
            <person name="Wittenberg A.H.J."/>
            <person name="Crane C.F."/>
            <person name="Hane J.K."/>
            <person name="Foster A.J."/>
            <person name="Van der Lee T.A.J."/>
            <person name="Grimwood J."/>
            <person name="Aerts A."/>
            <person name="Antoniw J."/>
            <person name="Bailey A."/>
            <person name="Bluhm B."/>
            <person name="Bowler J."/>
            <person name="Bristow J."/>
            <person name="van der Burgt A."/>
            <person name="Canto-Canche B."/>
            <person name="Churchill A.C.L."/>
            <person name="Conde-Ferraez L."/>
            <person name="Cools H.J."/>
            <person name="Coutinho P.M."/>
            <person name="Csukai M."/>
            <person name="Dehal P."/>
            <person name="De Wit P."/>
            <person name="Donzelli B."/>
            <person name="van de Geest H.C."/>
            <person name="van Ham R.C.H.J."/>
            <person name="Hammond-Kosack K.E."/>
            <person name="Henrissat B."/>
            <person name="Kilian A."/>
            <person name="Kobayashi A.K."/>
            <person name="Koopmann E."/>
            <person name="Kourmpetis Y."/>
            <person name="Kuzniar A."/>
            <person name="Lindquist E."/>
            <person name="Lombard V."/>
            <person name="Maliepaard C."/>
            <person name="Martins N."/>
            <person name="Mehrabi R."/>
            <person name="Nap J.P.H."/>
            <person name="Ponomarenko A."/>
            <person name="Rudd J.J."/>
            <person name="Salamov A."/>
            <person name="Schmutz J."/>
            <person name="Schouten H.J."/>
            <person name="Shapiro H."/>
            <person name="Stergiopoulos I."/>
            <person name="Torriani S.F.F."/>
            <person name="Tu H."/>
            <person name="de Vries R.P."/>
            <person name="Waalwijk C."/>
            <person name="Ware S.B."/>
            <person name="Wiebenga A."/>
            <person name="Zwiers L.-H."/>
            <person name="Oliver R.P."/>
            <person name="Grigoriev I.V."/>
            <person name="Kema G.H.J."/>
        </authorList>
    </citation>
    <scope>NUCLEOTIDE SEQUENCE [LARGE SCALE GENOMIC DNA]</scope>
    <source>
        <strain evidence="3">CBS 115943 / IPO323</strain>
    </source>
</reference>
<dbReference type="AlphaFoldDB" id="F9X2Y5"/>
<dbReference type="RefSeq" id="XP_003854942.1">
    <property type="nucleotide sequence ID" value="XM_003854894.1"/>
</dbReference>
<evidence type="ECO:0000313" key="3">
    <source>
        <dbReference type="Proteomes" id="UP000008062"/>
    </source>
</evidence>
<keyword evidence="3" id="KW-1185">Reference proteome</keyword>
<dbReference type="KEGG" id="ztr:MYCGRDRAFT_90757"/>
<dbReference type="InParanoid" id="F9X2Y5"/>
<evidence type="ECO:0000313" key="2">
    <source>
        <dbReference type="EMBL" id="EGP89918.1"/>
    </source>
</evidence>
<dbReference type="Proteomes" id="UP000008062">
    <property type="component" value="Chromosome 2"/>
</dbReference>